<dbReference type="AlphaFoldDB" id="A0A060UVP2"/>
<dbReference type="EMBL" id="CCCS020000035">
    <property type="protein sequence ID" value="CDQ10624.1"/>
    <property type="molecule type" value="Genomic_DNA"/>
</dbReference>
<proteinExistence type="predicted"/>
<gene>
    <name evidence="1" type="ORF">AFERRI_400405</name>
</gene>
<reference evidence="1" key="1">
    <citation type="submission" date="2014-03" db="EMBL/GenBank/DDBJ databases">
        <authorList>
            <person name="Genoscope - CEA"/>
        </authorList>
    </citation>
    <scope>NUCLEOTIDE SEQUENCE [LARGE SCALE GENOMIC DNA]</scope>
    <source>
        <strain evidence="1">CF27</strain>
    </source>
</reference>
<evidence type="ECO:0000313" key="1">
    <source>
        <dbReference type="EMBL" id="CDQ10624.1"/>
    </source>
</evidence>
<comment type="caution">
    <text evidence="1">The sequence shown here is derived from an EMBL/GenBank/DDBJ whole genome shotgun (WGS) entry which is preliminary data.</text>
</comment>
<accession>A0A060UVP2</accession>
<reference evidence="1" key="2">
    <citation type="submission" date="2014-07" db="EMBL/GenBank/DDBJ databases">
        <title>Initial genome analysis of the psychrotolerant acidophile Acidithiobacillus ferrivorans CF27: insights into iron and sulfur oxidation pathways and into biofilm formation.</title>
        <authorList>
            <person name="Talla E."/>
            <person name="Hedrich S."/>
            <person name="Mangenot S."/>
            <person name="Ji B."/>
            <person name="Johnson D.B."/>
            <person name="Barbe V."/>
            <person name="Bonnefoy V."/>
        </authorList>
    </citation>
    <scope>NUCLEOTIDE SEQUENCE [LARGE SCALE GENOMIC DNA]</scope>
    <source>
        <strain evidence="1">CF27</strain>
    </source>
</reference>
<organism evidence="1">
    <name type="scientific">Acidithiobacillus ferrivorans</name>
    <dbReference type="NCBI Taxonomy" id="160808"/>
    <lineage>
        <taxon>Bacteria</taxon>
        <taxon>Pseudomonadati</taxon>
        <taxon>Pseudomonadota</taxon>
        <taxon>Acidithiobacillia</taxon>
        <taxon>Acidithiobacillales</taxon>
        <taxon>Acidithiobacillaceae</taxon>
        <taxon>Acidithiobacillus</taxon>
    </lineage>
</organism>
<name>A0A060UVP2_9PROT</name>
<protein>
    <submittedName>
        <fullName evidence="1">Uncharacterized protein</fullName>
    </submittedName>
</protein>
<sequence>MRMSKMNQRFGVFAQLHGNHRGANRATGGYGHLLGEHHRQLPFRLGRVRLMPHHCPCATLTGNSHHRRAKSCGRP</sequence>